<evidence type="ECO:0000313" key="3">
    <source>
        <dbReference type="Proteomes" id="UP000276223"/>
    </source>
</evidence>
<sequence length="109" mass="11362">MGGLVEDAIYSETMVVAGGRMTGAWSPLGLLALTQAWEDGGEALRTLESMLEAWWAAVAHTGSATKQEPLSYGSGTHTGSGMRSRSGTISWAARRSSPGFRWTGGGTGL</sequence>
<comment type="caution">
    <text evidence="2">The sequence shown here is derived from an EMBL/GenBank/DDBJ whole genome shotgun (WGS) entry which is preliminary data.</text>
</comment>
<keyword evidence="3" id="KW-1185">Reference proteome</keyword>
<name>A0A3N1VQU3_9BACT</name>
<feature type="region of interest" description="Disordered" evidence="1">
    <location>
        <begin position="68"/>
        <end position="109"/>
    </location>
</feature>
<proteinExistence type="predicted"/>
<evidence type="ECO:0000256" key="1">
    <source>
        <dbReference type="SAM" id="MobiDB-lite"/>
    </source>
</evidence>
<reference evidence="2 3" key="1">
    <citation type="submission" date="2018-11" db="EMBL/GenBank/DDBJ databases">
        <title>Genomic Encyclopedia of Type Strains, Phase IV (KMG-IV): sequencing the most valuable type-strain genomes for metagenomic binning, comparative biology and taxonomic classification.</title>
        <authorList>
            <person name="Goeker M."/>
        </authorList>
    </citation>
    <scope>NUCLEOTIDE SEQUENCE [LARGE SCALE GENOMIC DNA]</scope>
    <source>
        <strain evidence="2 3">DSM 22027</strain>
    </source>
</reference>
<organism evidence="2 3">
    <name type="scientific">Desulfosoma caldarium</name>
    <dbReference type="NCBI Taxonomy" id="610254"/>
    <lineage>
        <taxon>Bacteria</taxon>
        <taxon>Pseudomonadati</taxon>
        <taxon>Thermodesulfobacteriota</taxon>
        <taxon>Syntrophobacteria</taxon>
        <taxon>Syntrophobacterales</taxon>
        <taxon>Syntrophobacteraceae</taxon>
        <taxon>Desulfosoma</taxon>
    </lineage>
</organism>
<feature type="compositionally biased region" description="Polar residues" evidence="1">
    <location>
        <begin position="68"/>
        <end position="89"/>
    </location>
</feature>
<accession>A0A3N1VQU3</accession>
<protein>
    <submittedName>
        <fullName evidence="2">Uncharacterized protein</fullName>
    </submittedName>
</protein>
<dbReference type="Proteomes" id="UP000276223">
    <property type="component" value="Unassembled WGS sequence"/>
</dbReference>
<gene>
    <name evidence="2" type="ORF">EDC27_0107</name>
</gene>
<dbReference type="AlphaFoldDB" id="A0A3N1VQU3"/>
<dbReference type="EMBL" id="RJVA01000002">
    <property type="protein sequence ID" value="ROR03441.1"/>
    <property type="molecule type" value="Genomic_DNA"/>
</dbReference>
<evidence type="ECO:0000313" key="2">
    <source>
        <dbReference type="EMBL" id="ROR03441.1"/>
    </source>
</evidence>